<dbReference type="EMBL" id="JABEPP010000003">
    <property type="protein sequence ID" value="NNM72874.1"/>
    <property type="molecule type" value="Genomic_DNA"/>
</dbReference>
<dbReference type="Gene3D" id="2.10.70.10">
    <property type="entry name" value="Complement Module, domain 1"/>
    <property type="match status" value="1"/>
</dbReference>
<comment type="caution">
    <text evidence="2">The sequence shown here is derived from an EMBL/GenBank/DDBJ whole genome shotgun (WGS) entry which is preliminary data.</text>
</comment>
<protein>
    <submittedName>
        <fullName evidence="2">Hemin uptake protein HemP</fullName>
    </submittedName>
</protein>
<evidence type="ECO:0000256" key="1">
    <source>
        <dbReference type="SAM" id="MobiDB-lite"/>
    </source>
</evidence>
<dbReference type="Proteomes" id="UP000564885">
    <property type="component" value="Unassembled WGS sequence"/>
</dbReference>
<keyword evidence="3" id="KW-1185">Reference proteome</keyword>
<evidence type="ECO:0000313" key="2">
    <source>
        <dbReference type="EMBL" id="NNM72874.1"/>
    </source>
</evidence>
<reference evidence="2 3" key="1">
    <citation type="submission" date="2020-04" db="EMBL/GenBank/DDBJ databases">
        <title>Enterovirga sp. isolate from soil.</title>
        <authorList>
            <person name="Chea S."/>
            <person name="Kim D.-U."/>
        </authorList>
    </citation>
    <scope>NUCLEOTIDE SEQUENCE [LARGE SCALE GENOMIC DNA]</scope>
    <source>
        <strain evidence="2 3">DB1703</strain>
    </source>
</reference>
<proteinExistence type="predicted"/>
<gene>
    <name evidence="2" type="ORF">HJG44_10850</name>
</gene>
<accession>A0A849I5A0</accession>
<feature type="region of interest" description="Disordered" evidence="1">
    <location>
        <begin position="1"/>
        <end position="22"/>
    </location>
</feature>
<name>A0A849I5A0_9HYPH</name>
<dbReference type="Pfam" id="PF10636">
    <property type="entry name" value="hemP"/>
    <property type="match status" value="1"/>
</dbReference>
<dbReference type="InterPro" id="IPR019600">
    <property type="entry name" value="Hemin_uptake_protein_HemP"/>
</dbReference>
<dbReference type="AlphaFoldDB" id="A0A849I5A0"/>
<evidence type="ECO:0000313" key="3">
    <source>
        <dbReference type="Proteomes" id="UP000564885"/>
    </source>
</evidence>
<sequence>MTRDGEVRPRDAEGPRADGREPRAVEARELLAGGREVIILHRGERYRLRVTQHDKLILTK</sequence>
<organism evidence="2 3">
    <name type="scientific">Enterovirga aerilata</name>
    <dbReference type="NCBI Taxonomy" id="2730920"/>
    <lineage>
        <taxon>Bacteria</taxon>
        <taxon>Pseudomonadati</taxon>
        <taxon>Pseudomonadota</taxon>
        <taxon>Alphaproteobacteria</taxon>
        <taxon>Hyphomicrobiales</taxon>
        <taxon>Methylobacteriaceae</taxon>
        <taxon>Enterovirga</taxon>
    </lineage>
</organism>